<accession>A0A2K8UKH5</accession>
<dbReference type="OrthoDB" id="5341635at2"/>
<evidence type="ECO:0000256" key="1">
    <source>
        <dbReference type="ARBA" id="ARBA00010062"/>
    </source>
</evidence>
<sequence length="421" mass="45655">MTQPLGSTFHPGSRSRPAALTRSAGPAGARSRLTLLLLALTLATGVEAAEFTLRIGLIDQAPAAAPPLSALLPPIVDDGLEGARQGIRDNATTGRFTGQAFELVPTRVAPGTPAAAAFRDLHGQGLRVFLINLPAPDLLALADLPEARDSLLFNIGAPDDRLRVTDCRRNLLHTAPSRAMLADALAQYLAWKRWTRWFLVVGPTPGDQAYAAALRRAAKRFGARILVEKPWTFEAGASRTDSGHFTEQQEANAFTQVADYDILLVADESDTFGEYLNYRSFLARPVGGTRGLSAAAWSGVSEQWGATQFQRRFRERTGRFMTPLDYAAWLAVRSIGEAATRTGSPDPGPLRAYLLGPDFKLAAFKGVPASFRDWNGQLRQPLLIVSPRVLVSVSPQEGFLHQFSTLDTLGYDRAETTCGMK</sequence>
<dbReference type="NCBIfam" id="TIGR03863">
    <property type="entry name" value="PQQ_ABC_bind"/>
    <property type="match status" value="1"/>
</dbReference>
<dbReference type="SUPFAM" id="SSF53822">
    <property type="entry name" value="Periplasmic binding protein-like I"/>
    <property type="match status" value="1"/>
</dbReference>
<evidence type="ECO:0000313" key="6">
    <source>
        <dbReference type="Proteomes" id="UP000232638"/>
    </source>
</evidence>
<dbReference type="PANTHER" id="PTHR30483:SF6">
    <property type="entry name" value="PERIPLASMIC BINDING PROTEIN OF ABC TRANSPORTER FOR NATURAL AMINO ACIDS"/>
    <property type="match status" value="1"/>
</dbReference>
<keyword evidence="5" id="KW-0614">Plasmid</keyword>
<dbReference type="InterPro" id="IPR051010">
    <property type="entry name" value="BCAA_transport"/>
</dbReference>
<evidence type="ECO:0000256" key="3">
    <source>
        <dbReference type="SAM" id="MobiDB-lite"/>
    </source>
</evidence>
<dbReference type="InterPro" id="IPR028081">
    <property type="entry name" value="Leu-bd"/>
</dbReference>
<gene>
    <name evidence="5" type="ORF">THSYN_32725</name>
</gene>
<dbReference type="Pfam" id="PF13458">
    <property type="entry name" value="Peripla_BP_6"/>
    <property type="match status" value="1"/>
</dbReference>
<feature type="region of interest" description="Disordered" evidence="3">
    <location>
        <begin position="1"/>
        <end position="25"/>
    </location>
</feature>
<dbReference type="Proteomes" id="UP000232638">
    <property type="component" value="Plasmid pTs485"/>
</dbReference>
<feature type="domain" description="Leucine-binding protein" evidence="4">
    <location>
        <begin position="82"/>
        <end position="229"/>
    </location>
</feature>
<dbReference type="EMBL" id="CP020372">
    <property type="protein sequence ID" value="AUB85661.1"/>
    <property type="molecule type" value="Genomic_DNA"/>
</dbReference>
<protein>
    <submittedName>
        <fullName evidence="5">Branched-chain amino acid ABC transporter substrate-binding protein</fullName>
    </submittedName>
</protein>
<dbReference type="AlphaFoldDB" id="A0A2K8UKH5"/>
<dbReference type="InterPro" id="IPR022478">
    <property type="entry name" value="ABC_transptr_sub-bd_PQQ"/>
</dbReference>
<dbReference type="CDD" id="cd06268">
    <property type="entry name" value="PBP1_ABC_transporter_LIVBP-like"/>
    <property type="match status" value="1"/>
</dbReference>
<evidence type="ECO:0000313" key="5">
    <source>
        <dbReference type="EMBL" id="AUB85661.1"/>
    </source>
</evidence>
<dbReference type="KEGG" id="tsy:THSYN_32725"/>
<dbReference type="Gene3D" id="3.40.50.2300">
    <property type="match status" value="2"/>
</dbReference>
<name>A0A2K8UKH5_9GAMM</name>
<dbReference type="PANTHER" id="PTHR30483">
    <property type="entry name" value="LEUCINE-SPECIFIC-BINDING PROTEIN"/>
    <property type="match status" value="1"/>
</dbReference>
<evidence type="ECO:0000259" key="4">
    <source>
        <dbReference type="Pfam" id="PF13458"/>
    </source>
</evidence>
<geneLocation type="plasmid" evidence="6">
    <name>pts485</name>
</geneLocation>
<evidence type="ECO:0000256" key="2">
    <source>
        <dbReference type="ARBA" id="ARBA00022729"/>
    </source>
</evidence>
<reference evidence="5 6" key="1">
    <citation type="submission" date="2017-03" db="EMBL/GenBank/DDBJ databases">
        <title>Complete genome sequence of Candidatus 'Thiodictyon syntrophicum' sp. nov. strain Cad16T, a photolithoautotroph purple sulfur bacterium isolated from an alpine meromictic lake.</title>
        <authorList>
            <person name="Luedin S.M."/>
            <person name="Pothier J.F."/>
            <person name="Danza F."/>
            <person name="Storelli N."/>
            <person name="Wittwer M."/>
            <person name="Tonolla M."/>
        </authorList>
    </citation>
    <scope>NUCLEOTIDE SEQUENCE [LARGE SCALE GENOMIC DNA]</scope>
    <source>
        <strain evidence="5 6">Cad16T</strain>
        <plasmid evidence="6">Plasmid pts485</plasmid>
    </source>
</reference>
<proteinExistence type="inferred from homology"/>
<keyword evidence="2" id="KW-0732">Signal</keyword>
<dbReference type="InterPro" id="IPR028082">
    <property type="entry name" value="Peripla_BP_I"/>
</dbReference>
<keyword evidence="6" id="KW-1185">Reference proteome</keyword>
<organism evidence="5 6">
    <name type="scientific">Candidatus Thiodictyon syntrophicum</name>
    <dbReference type="NCBI Taxonomy" id="1166950"/>
    <lineage>
        <taxon>Bacteria</taxon>
        <taxon>Pseudomonadati</taxon>
        <taxon>Pseudomonadota</taxon>
        <taxon>Gammaproteobacteria</taxon>
        <taxon>Chromatiales</taxon>
        <taxon>Chromatiaceae</taxon>
        <taxon>Thiodictyon</taxon>
    </lineage>
</organism>
<comment type="similarity">
    <text evidence="1">Belongs to the leucine-binding protein family.</text>
</comment>